<dbReference type="PROSITE" id="PS01117">
    <property type="entry name" value="HTH_MARR_1"/>
    <property type="match status" value="1"/>
</dbReference>
<dbReference type="RefSeq" id="WP_161482170.1">
    <property type="nucleotide sequence ID" value="NZ_WXEW01000007.1"/>
</dbReference>
<dbReference type="PANTHER" id="PTHR39515">
    <property type="entry name" value="CONSERVED PROTEIN"/>
    <property type="match status" value="1"/>
</dbReference>
<feature type="domain" description="HTH marR-type" evidence="4">
    <location>
        <begin position="1"/>
        <end position="135"/>
    </location>
</feature>
<dbReference type="InterPro" id="IPR036388">
    <property type="entry name" value="WH-like_DNA-bd_sf"/>
</dbReference>
<evidence type="ECO:0000256" key="3">
    <source>
        <dbReference type="ARBA" id="ARBA00023163"/>
    </source>
</evidence>
<dbReference type="AlphaFoldDB" id="A0A7C9NJY6"/>
<dbReference type="PANTHER" id="PTHR39515:SF2">
    <property type="entry name" value="HTH-TYPE TRANSCRIPTIONAL REGULATOR RV0880"/>
    <property type="match status" value="1"/>
</dbReference>
<dbReference type="SUPFAM" id="SSF46785">
    <property type="entry name" value="Winged helix' DNA-binding domain"/>
    <property type="match status" value="1"/>
</dbReference>
<gene>
    <name evidence="5" type="ORF">GT755_25755</name>
</gene>
<dbReference type="Gene3D" id="1.10.10.10">
    <property type="entry name" value="Winged helix-like DNA-binding domain superfamily/Winged helix DNA-binding domain"/>
    <property type="match status" value="1"/>
</dbReference>
<evidence type="ECO:0000313" key="6">
    <source>
        <dbReference type="Proteomes" id="UP000479526"/>
    </source>
</evidence>
<evidence type="ECO:0000256" key="1">
    <source>
        <dbReference type="ARBA" id="ARBA00023015"/>
    </source>
</evidence>
<evidence type="ECO:0000313" key="5">
    <source>
        <dbReference type="EMBL" id="NAS25078.1"/>
    </source>
</evidence>
<keyword evidence="2" id="KW-0238">DNA-binding</keyword>
<dbReference type="InterPro" id="IPR023187">
    <property type="entry name" value="Tscrpt_reg_MarR-type_CS"/>
</dbReference>
<keyword evidence="6" id="KW-1185">Reference proteome</keyword>
<dbReference type="Proteomes" id="UP000479526">
    <property type="component" value="Unassembled WGS sequence"/>
</dbReference>
<evidence type="ECO:0000256" key="2">
    <source>
        <dbReference type="ARBA" id="ARBA00023125"/>
    </source>
</evidence>
<name>A0A7C9NJY6_9ACTN</name>
<keyword evidence="3" id="KW-0804">Transcription</keyword>
<keyword evidence="1" id="KW-0805">Transcription regulation</keyword>
<sequence>MTDVDLLAERLKAALARLGRRGRQQTRGDLTAGQISTLAAAAQLGPVRLGDLAAHEGVSAPTLSRVVGGLESLGLVARTPDPADGRASLISLTPEGEAELGRLRGDSIAFFVARISALPPEQREALAAALPAIEALAAS</sequence>
<comment type="caution">
    <text evidence="5">The sequence shown here is derived from an EMBL/GenBank/DDBJ whole genome shotgun (WGS) entry which is preliminary data.</text>
</comment>
<dbReference type="Pfam" id="PF01047">
    <property type="entry name" value="MarR"/>
    <property type="match status" value="1"/>
</dbReference>
<dbReference type="PROSITE" id="PS50995">
    <property type="entry name" value="HTH_MARR_2"/>
    <property type="match status" value="1"/>
</dbReference>
<proteinExistence type="predicted"/>
<dbReference type="InterPro" id="IPR052526">
    <property type="entry name" value="HTH-type_Bedaq_tolerance"/>
</dbReference>
<dbReference type="InterPro" id="IPR036390">
    <property type="entry name" value="WH_DNA-bd_sf"/>
</dbReference>
<dbReference type="EMBL" id="WXEW01000007">
    <property type="protein sequence ID" value="NAS25078.1"/>
    <property type="molecule type" value="Genomic_DNA"/>
</dbReference>
<reference evidence="5 6" key="1">
    <citation type="submission" date="2020-01" db="EMBL/GenBank/DDBJ databases">
        <title>Herbidospora sp. NEAU-GS84 nov., a novel actinomycete isolated from soil.</title>
        <authorList>
            <person name="Han L."/>
        </authorList>
    </citation>
    <scope>NUCLEOTIDE SEQUENCE [LARGE SCALE GENOMIC DNA]</scope>
    <source>
        <strain evidence="5 6">NEAU-GS84</strain>
    </source>
</reference>
<dbReference type="InterPro" id="IPR000835">
    <property type="entry name" value="HTH_MarR-typ"/>
</dbReference>
<accession>A0A7C9NJY6</accession>
<dbReference type="GO" id="GO:0003677">
    <property type="term" value="F:DNA binding"/>
    <property type="evidence" value="ECO:0007669"/>
    <property type="project" value="UniProtKB-KW"/>
</dbReference>
<organism evidence="5 6">
    <name type="scientific">Herbidospora solisilvae</name>
    <dbReference type="NCBI Taxonomy" id="2696284"/>
    <lineage>
        <taxon>Bacteria</taxon>
        <taxon>Bacillati</taxon>
        <taxon>Actinomycetota</taxon>
        <taxon>Actinomycetes</taxon>
        <taxon>Streptosporangiales</taxon>
        <taxon>Streptosporangiaceae</taxon>
        <taxon>Herbidospora</taxon>
    </lineage>
</organism>
<dbReference type="SMART" id="SM00347">
    <property type="entry name" value="HTH_MARR"/>
    <property type="match status" value="1"/>
</dbReference>
<dbReference type="GO" id="GO:0003700">
    <property type="term" value="F:DNA-binding transcription factor activity"/>
    <property type="evidence" value="ECO:0007669"/>
    <property type="project" value="InterPro"/>
</dbReference>
<protein>
    <submittedName>
        <fullName evidence="5">MarR family transcriptional regulator</fullName>
    </submittedName>
</protein>
<evidence type="ECO:0000259" key="4">
    <source>
        <dbReference type="PROSITE" id="PS50995"/>
    </source>
</evidence>